<dbReference type="PANTHER" id="PTHR12894">
    <property type="entry name" value="CNH DOMAIN CONTAINING"/>
    <property type="match status" value="1"/>
</dbReference>
<evidence type="ECO:0000256" key="1">
    <source>
        <dbReference type="ARBA" id="ARBA00004184"/>
    </source>
</evidence>
<reference evidence="7" key="1">
    <citation type="submission" date="2022-06" db="EMBL/GenBank/DDBJ databases">
        <authorList>
            <person name="Berger JAMES D."/>
            <person name="Berger JAMES D."/>
        </authorList>
    </citation>
    <scope>NUCLEOTIDE SEQUENCE [LARGE SCALE GENOMIC DNA]</scope>
</reference>
<evidence type="ECO:0000256" key="5">
    <source>
        <dbReference type="SAM" id="MobiDB-lite"/>
    </source>
</evidence>
<dbReference type="Pfam" id="PF10366">
    <property type="entry name" value="Vps39_1"/>
    <property type="match status" value="1"/>
</dbReference>
<feature type="region of interest" description="Disordered" evidence="5">
    <location>
        <begin position="668"/>
        <end position="754"/>
    </location>
</feature>
<feature type="compositionally biased region" description="Basic and acidic residues" evidence="5">
    <location>
        <begin position="1"/>
        <end position="10"/>
    </location>
</feature>
<dbReference type="GO" id="GO:0006886">
    <property type="term" value="P:intracellular protein transport"/>
    <property type="evidence" value="ECO:0007669"/>
    <property type="project" value="UniProtKB-UniRule"/>
</dbReference>
<comment type="subcellular location">
    <subcellularLocation>
        <location evidence="1">Endomembrane system</location>
        <topology evidence="1">Peripheral membrane protein</topology>
    </subcellularLocation>
</comment>
<keyword evidence="2" id="KW-0472">Membrane</keyword>
<feature type="region of interest" description="Disordered" evidence="5">
    <location>
        <begin position="197"/>
        <end position="228"/>
    </location>
</feature>
<reference evidence="8" key="2">
    <citation type="submission" date="2023-11" db="UniProtKB">
        <authorList>
            <consortium name="WormBaseParasite"/>
        </authorList>
    </citation>
    <scope>IDENTIFICATION</scope>
</reference>
<accession>A0AA85K962</accession>
<dbReference type="InterPro" id="IPR019452">
    <property type="entry name" value="VPS39/TGF_beta_rcpt-assoc_1"/>
</dbReference>
<dbReference type="InterPro" id="IPR000547">
    <property type="entry name" value="Clathrin_H-chain/VPS_repeat"/>
</dbReference>
<proteinExistence type="inferred from homology"/>
<keyword evidence="7" id="KW-1185">Reference proteome</keyword>
<dbReference type="WBParaSite" id="TREG1_75110.1">
    <property type="protein sequence ID" value="TREG1_75110.1"/>
    <property type="gene ID" value="TREG1_75110"/>
</dbReference>
<feature type="compositionally biased region" description="Acidic residues" evidence="5">
    <location>
        <begin position="668"/>
        <end position="700"/>
    </location>
</feature>
<feature type="compositionally biased region" description="Gly residues" evidence="5">
    <location>
        <begin position="1042"/>
        <end position="1053"/>
    </location>
</feature>
<feature type="repeat" description="CHCR" evidence="4">
    <location>
        <begin position="882"/>
        <end position="1033"/>
    </location>
</feature>
<dbReference type="PROSITE" id="PS50236">
    <property type="entry name" value="CHCR"/>
    <property type="match status" value="1"/>
</dbReference>
<sequence>MSSTHLDETPHTINNHHKSWLSHKNNNNNNNNNAHNYYFNNTTLRGNSSSFIIHPDASLETSGIVNKSDTNNNDNNNNNCVNNNHKYSYYQPLLPGAQTFLGIEQDDALVVISPYHELKSVYQMKWSSAPYQIHVYPPYIIGTMHDMLEIRVLYPNQKMIQQLSIPRVTAMCHSGGWFYASTAPASVNTSLSPASSAAVTTNNTDYSSSRQSNKESSVGRNKPHSTGSSGNEIWLILSANRLKFIQDLVKQKEYELAICLARTGLYAGQNAVETLQITTLYAIHLYHEMKFPEALNLFTDLLINPKHVLTLFPGILSEQQLKQQHEGQITDYPCEISIMNSSQMTDAFEPLITYLLTWRRLLKQQLTKTSLKQSKLLNNIREAGGEGEDSSQLSLCSRSGQQQHHAKEYNNNIIEFLCYSMKDVTKLILPCIELLELIDTSLLKCYLSTNTARVAPLLRQENVCILEESVKSLLEHKRYQELVMLYQSRGLHREALSILQQFSAACMKHHRGGVGGGLMVTTTTTTNDASSQPQNMITFDDKLHKSGLIKQLGHPKRIIHYFLQYLNASHIDLLIDYTKWHMLHYPTSWMRILSNWQAKLTVKYQSQFSGSNTASPPIDAVKRDEFIAFCSNYRNQILQYMEQYAPHLIIPYLELIIFVHWNNRHIGDDDEDDDDDEEAEEEEVGDEDDDVEDDVVEDENIGNNDSGGGVLDSSRDDDSHERLESSEQGGDNSCIMNSNDDSIENKINNGDAAGNDDDVEKLLLQQKSKPISIVQQSEHVPVGKHSGSKKNIIEHTSNKSSPASNIVLGCCRVASLSQLSCNSMDSTQSGYMSPGKRSSAFKEIISSSLWPLPCVKRSKQRRLTTSTMNSLSKVDNNSTVVNTNDLDALPSIPNYPAYMDVCDIHTRYAIALIRRAQSLQPANKSFAFKVNEEQPKLGSVARLRLRLLRFLMHPGTQYSSARLLDKCPYDAFFEERALLLANLNRHEQALSLWVHLLDDWSRAINHCINVYQRSELSSTICKNNNHNNNSNNNDNDTKRDGGSGVAVVGGVGVGDPVNTDYPNNSHYSLHGGAINSGDKHSNSSSSLNRHNSLNSLDNSSLLDLNNNNTTTTTNHETLNNCSHNTDYPLCDYCNNSNIFFLLIQICLQPTEPTSLGIVLPSSVKFTPKLNKALEILHQFSTFIDPVKVIRIMPTVTLNSVGDYLKSMFISQESTLTQLVFLQNASKAELIASCTDRIKSTREHLSILPSTRCHTCRRRIGNSAFVKQPGNTNHHGELLEHYGCCKDLTFKNT</sequence>
<feature type="domain" description="Vacuolar sorting protein 39/Transforming growth factor beta receptor-associated" evidence="6">
    <location>
        <begin position="438"/>
        <end position="581"/>
    </location>
</feature>
<feature type="compositionally biased region" description="Polar residues" evidence="5">
    <location>
        <begin position="726"/>
        <end position="740"/>
    </location>
</feature>
<dbReference type="GO" id="GO:0005737">
    <property type="term" value="C:cytoplasm"/>
    <property type="evidence" value="ECO:0007669"/>
    <property type="project" value="TreeGrafter"/>
</dbReference>
<feature type="region of interest" description="Disordered" evidence="5">
    <location>
        <begin position="1"/>
        <end position="34"/>
    </location>
</feature>
<dbReference type="Proteomes" id="UP000050795">
    <property type="component" value="Unassembled WGS sequence"/>
</dbReference>
<protein>
    <recommendedName>
        <fullName evidence="6">Vacuolar sorting protein 39/Transforming growth factor beta receptor-associated domain-containing protein</fullName>
    </recommendedName>
</protein>
<feature type="region of interest" description="Disordered" evidence="5">
    <location>
        <begin position="1025"/>
        <end position="1090"/>
    </location>
</feature>
<organism evidence="7 8">
    <name type="scientific">Trichobilharzia regenti</name>
    <name type="common">Nasal bird schistosome</name>
    <dbReference type="NCBI Taxonomy" id="157069"/>
    <lineage>
        <taxon>Eukaryota</taxon>
        <taxon>Metazoa</taxon>
        <taxon>Spiralia</taxon>
        <taxon>Lophotrochozoa</taxon>
        <taxon>Platyhelminthes</taxon>
        <taxon>Trematoda</taxon>
        <taxon>Digenea</taxon>
        <taxon>Strigeidida</taxon>
        <taxon>Schistosomatoidea</taxon>
        <taxon>Schistosomatidae</taxon>
        <taxon>Trichobilharzia</taxon>
    </lineage>
</organism>
<name>A0AA85K962_TRIRE</name>
<evidence type="ECO:0000313" key="8">
    <source>
        <dbReference type="WBParaSite" id="TREG1_75110.1"/>
    </source>
</evidence>
<evidence type="ECO:0000256" key="3">
    <source>
        <dbReference type="ARBA" id="ARBA00038201"/>
    </source>
</evidence>
<feature type="region of interest" description="Disordered" evidence="5">
    <location>
        <begin position="1098"/>
        <end position="1117"/>
    </location>
</feature>
<feature type="compositionally biased region" description="Low complexity" evidence="5">
    <location>
        <begin position="22"/>
        <end position="34"/>
    </location>
</feature>
<dbReference type="GO" id="GO:0012505">
    <property type="term" value="C:endomembrane system"/>
    <property type="evidence" value="ECO:0007669"/>
    <property type="project" value="UniProtKB-SubCell"/>
</dbReference>
<dbReference type="GO" id="GO:0016020">
    <property type="term" value="C:membrane"/>
    <property type="evidence" value="ECO:0007669"/>
    <property type="project" value="TreeGrafter"/>
</dbReference>
<dbReference type="PANTHER" id="PTHR12894:SF49">
    <property type="entry name" value="VAM6_VPS39-LIKE PROTEIN"/>
    <property type="match status" value="1"/>
</dbReference>
<dbReference type="GO" id="GO:0034058">
    <property type="term" value="P:endosomal vesicle fusion"/>
    <property type="evidence" value="ECO:0007669"/>
    <property type="project" value="TreeGrafter"/>
</dbReference>
<dbReference type="GO" id="GO:0006914">
    <property type="term" value="P:autophagy"/>
    <property type="evidence" value="ECO:0007669"/>
    <property type="project" value="TreeGrafter"/>
</dbReference>
<feature type="compositionally biased region" description="Low complexity" evidence="5">
    <location>
        <begin position="1025"/>
        <end position="1034"/>
    </location>
</feature>
<comment type="similarity">
    <text evidence="3">Belongs to the VAM6/VPS39 family.</text>
</comment>
<evidence type="ECO:0000256" key="4">
    <source>
        <dbReference type="PROSITE-ProRule" id="PRU01006"/>
    </source>
</evidence>
<evidence type="ECO:0000256" key="2">
    <source>
        <dbReference type="ARBA" id="ARBA00023136"/>
    </source>
</evidence>
<feature type="compositionally biased region" description="Basic and acidic residues" evidence="5">
    <location>
        <begin position="713"/>
        <end position="725"/>
    </location>
</feature>
<dbReference type="InterPro" id="IPR032914">
    <property type="entry name" value="Vam6/VPS39/TRAP1"/>
</dbReference>
<evidence type="ECO:0000313" key="7">
    <source>
        <dbReference type="Proteomes" id="UP000050795"/>
    </source>
</evidence>
<evidence type="ECO:0000259" key="6">
    <source>
        <dbReference type="Pfam" id="PF10366"/>
    </source>
</evidence>